<keyword evidence="4" id="KW-0808">Transferase</keyword>
<evidence type="ECO:0000256" key="4">
    <source>
        <dbReference type="ARBA" id="ARBA00022679"/>
    </source>
</evidence>
<evidence type="ECO:0000259" key="5">
    <source>
        <dbReference type="Pfam" id="PF04101"/>
    </source>
</evidence>
<proteinExistence type="inferred from homology"/>
<sequence length="381" mass="42631">MKRILIISASAGSGHTTAARAIQQWLGTVQRYPDEFQVSHIDILQFSTMLYKKVYRDVYLYLASKQPLLYGYIFTTSDRLKREKKPDFLRRFMDNINALKFNSFIQDTPWDVIVTTHFLSSQLLAELKRKKKIFCPLVTVVTDYGLHSYWINQECDYYIVANSASQHHLGAMGIRPERIHDFGIPVLPVFSQKKNLAALKKGLGLAPALPAVLLLSGGFGVGPIEHIVADLVRVRKKFQLLAITGHNRKMLQRLQALAPALPFPLLPVGYTDRMDQYMAACDLVISKPGGLTTAEAMSQGLPMIVINPIPGQEDMNSDMLLEGGAGVKAMHPVDVSYKLEMVLGTPGRLQQMKRAAKKLAQPRAGYMAADFIARLAREQNF</sequence>
<evidence type="ECO:0000313" key="7">
    <source>
        <dbReference type="EMBL" id="OGF13831.1"/>
    </source>
</evidence>
<dbReference type="PANTHER" id="PTHR43025">
    <property type="entry name" value="MONOGALACTOSYLDIACYLGLYCEROL SYNTHASE"/>
    <property type="match status" value="1"/>
</dbReference>
<dbReference type="GO" id="GO:0016758">
    <property type="term" value="F:hexosyltransferase activity"/>
    <property type="evidence" value="ECO:0007669"/>
    <property type="project" value="InterPro"/>
</dbReference>
<comment type="subcellular location">
    <subcellularLocation>
        <location evidence="1">Membrane</location>
    </subcellularLocation>
</comment>
<evidence type="ECO:0000256" key="3">
    <source>
        <dbReference type="ARBA" id="ARBA00022676"/>
    </source>
</evidence>
<protein>
    <recommendedName>
        <fullName evidence="9">Galactosyldiacylglycerol synthase</fullName>
    </recommendedName>
</protein>
<organism evidence="7 8">
    <name type="scientific">Candidatus Edwardsbacteria bacterium GWF2_54_11</name>
    <dbReference type="NCBI Taxonomy" id="1817851"/>
    <lineage>
        <taxon>Bacteria</taxon>
        <taxon>Candidatus Edwardsiibacteriota</taxon>
    </lineage>
</organism>
<dbReference type="Proteomes" id="UP000177230">
    <property type="component" value="Unassembled WGS sequence"/>
</dbReference>
<dbReference type="InterPro" id="IPR050519">
    <property type="entry name" value="Glycosyltransf_28_UgtP"/>
</dbReference>
<dbReference type="Pfam" id="PF04101">
    <property type="entry name" value="Glyco_tran_28_C"/>
    <property type="match status" value="1"/>
</dbReference>
<dbReference type="AlphaFoldDB" id="A0A1F5RII2"/>
<dbReference type="PANTHER" id="PTHR43025:SF3">
    <property type="entry name" value="MONOGALACTOSYLDIACYLGLYCEROL SYNTHASE 1, CHLOROPLASTIC"/>
    <property type="match status" value="1"/>
</dbReference>
<feature type="domain" description="Diacylglycerol glucosyltransferase N-terminal" evidence="6">
    <location>
        <begin position="15"/>
        <end position="186"/>
    </location>
</feature>
<dbReference type="GO" id="GO:0009247">
    <property type="term" value="P:glycolipid biosynthetic process"/>
    <property type="evidence" value="ECO:0007669"/>
    <property type="project" value="InterPro"/>
</dbReference>
<dbReference type="Pfam" id="PF06925">
    <property type="entry name" value="MGDG_synth"/>
    <property type="match status" value="1"/>
</dbReference>
<name>A0A1F5RII2_9BACT</name>
<comment type="caution">
    <text evidence="7">The sequence shown here is derived from an EMBL/GenBank/DDBJ whole genome shotgun (WGS) entry which is preliminary data.</text>
</comment>
<evidence type="ECO:0000256" key="1">
    <source>
        <dbReference type="ARBA" id="ARBA00004370"/>
    </source>
</evidence>
<evidence type="ECO:0008006" key="9">
    <source>
        <dbReference type="Google" id="ProtNLM"/>
    </source>
</evidence>
<evidence type="ECO:0000313" key="8">
    <source>
        <dbReference type="Proteomes" id="UP000177230"/>
    </source>
</evidence>
<gene>
    <name evidence="7" type="ORF">A2024_10290</name>
</gene>
<keyword evidence="3" id="KW-0328">Glycosyltransferase</keyword>
<dbReference type="InterPro" id="IPR007235">
    <property type="entry name" value="Glyco_trans_28_C"/>
</dbReference>
<evidence type="ECO:0000256" key="2">
    <source>
        <dbReference type="ARBA" id="ARBA00006962"/>
    </source>
</evidence>
<accession>A0A1F5RII2</accession>
<dbReference type="EMBL" id="MFFM01000011">
    <property type="protein sequence ID" value="OGF13831.1"/>
    <property type="molecule type" value="Genomic_DNA"/>
</dbReference>
<evidence type="ECO:0000259" key="6">
    <source>
        <dbReference type="Pfam" id="PF06925"/>
    </source>
</evidence>
<feature type="domain" description="Glycosyl transferase family 28 C-terminal" evidence="5">
    <location>
        <begin position="235"/>
        <end position="311"/>
    </location>
</feature>
<comment type="similarity">
    <text evidence="2">Belongs to the glycosyltransferase 28 family.</text>
</comment>
<dbReference type="Gene3D" id="3.40.50.2000">
    <property type="entry name" value="Glycogen Phosphorylase B"/>
    <property type="match status" value="1"/>
</dbReference>
<dbReference type="InterPro" id="IPR009695">
    <property type="entry name" value="Diacylglyc_glucosyltr_N"/>
</dbReference>
<dbReference type="SUPFAM" id="SSF53756">
    <property type="entry name" value="UDP-Glycosyltransferase/glycogen phosphorylase"/>
    <property type="match status" value="1"/>
</dbReference>
<reference evidence="7 8" key="1">
    <citation type="journal article" date="2016" name="Nat. Commun.">
        <title>Thousands of microbial genomes shed light on interconnected biogeochemical processes in an aquifer system.</title>
        <authorList>
            <person name="Anantharaman K."/>
            <person name="Brown C.T."/>
            <person name="Hug L.A."/>
            <person name="Sharon I."/>
            <person name="Castelle C.J."/>
            <person name="Probst A.J."/>
            <person name="Thomas B.C."/>
            <person name="Singh A."/>
            <person name="Wilkins M.J."/>
            <person name="Karaoz U."/>
            <person name="Brodie E.L."/>
            <person name="Williams K.H."/>
            <person name="Hubbard S.S."/>
            <person name="Banfield J.F."/>
        </authorList>
    </citation>
    <scope>NUCLEOTIDE SEQUENCE [LARGE SCALE GENOMIC DNA]</scope>
</reference>
<dbReference type="GO" id="GO:0016020">
    <property type="term" value="C:membrane"/>
    <property type="evidence" value="ECO:0007669"/>
    <property type="project" value="UniProtKB-SubCell"/>
</dbReference>